<accession>A0ABU9Y972</accession>
<feature type="domain" description="Acetyl-CoA dehydrogenase-like C-terminal" evidence="10">
    <location>
        <begin position="471"/>
        <end position="563"/>
    </location>
</feature>
<evidence type="ECO:0000313" key="12">
    <source>
        <dbReference type="Proteomes" id="UP001419910"/>
    </source>
</evidence>
<feature type="domain" description="Acyl-CoA oxidase/dehydrogenase middle" evidence="8">
    <location>
        <begin position="161"/>
        <end position="269"/>
    </location>
</feature>
<dbReference type="Pfam" id="PF00441">
    <property type="entry name" value="Acyl-CoA_dh_1"/>
    <property type="match status" value="1"/>
</dbReference>
<evidence type="ECO:0000256" key="4">
    <source>
        <dbReference type="ARBA" id="ARBA00022827"/>
    </source>
</evidence>
<reference evidence="11 12" key="1">
    <citation type="submission" date="2024-05" db="EMBL/GenBank/DDBJ databases">
        <authorList>
            <person name="Liu Q."/>
            <person name="Xin Y.-H."/>
        </authorList>
    </citation>
    <scope>NUCLEOTIDE SEQUENCE [LARGE SCALE GENOMIC DNA]</scope>
    <source>
        <strain evidence="11 12">CGMCC 1.10181</strain>
    </source>
</reference>
<keyword evidence="3 6" id="KW-0285">Flavoprotein</keyword>
<dbReference type="RefSeq" id="WP_343890945.1">
    <property type="nucleotide sequence ID" value="NZ_BAAAEH010000036.1"/>
</dbReference>
<gene>
    <name evidence="11" type="ORF">ABC974_22180</name>
</gene>
<dbReference type="Proteomes" id="UP001419910">
    <property type="component" value="Unassembled WGS sequence"/>
</dbReference>
<dbReference type="SUPFAM" id="SSF47203">
    <property type="entry name" value="Acyl-CoA dehydrogenase C-terminal domain-like"/>
    <property type="match status" value="1"/>
</dbReference>
<evidence type="ECO:0000259" key="7">
    <source>
        <dbReference type="Pfam" id="PF00441"/>
    </source>
</evidence>
<dbReference type="InterPro" id="IPR037069">
    <property type="entry name" value="AcylCoA_DH/ox_N_sf"/>
</dbReference>
<keyword evidence="5 6" id="KW-0560">Oxidoreductase</keyword>
<feature type="domain" description="Acyl-CoA dehydrogenase/oxidase C-terminal" evidence="7">
    <location>
        <begin position="284"/>
        <end position="444"/>
    </location>
</feature>
<evidence type="ECO:0000256" key="3">
    <source>
        <dbReference type="ARBA" id="ARBA00022630"/>
    </source>
</evidence>
<proteinExistence type="inferred from homology"/>
<dbReference type="Pfam" id="PF12806">
    <property type="entry name" value="Acyl-CoA_dh_C"/>
    <property type="match status" value="1"/>
</dbReference>
<name>A0ABU9Y972_9SPHN</name>
<evidence type="ECO:0000259" key="10">
    <source>
        <dbReference type="Pfam" id="PF12806"/>
    </source>
</evidence>
<comment type="cofactor">
    <cofactor evidence="1 6">
        <name>FAD</name>
        <dbReference type="ChEBI" id="CHEBI:57692"/>
    </cofactor>
</comment>
<organism evidence="11 12">
    <name type="scientific">Sphingomonas oligophenolica</name>
    <dbReference type="NCBI Taxonomy" id="301154"/>
    <lineage>
        <taxon>Bacteria</taxon>
        <taxon>Pseudomonadati</taxon>
        <taxon>Pseudomonadota</taxon>
        <taxon>Alphaproteobacteria</taxon>
        <taxon>Sphingomonadales</taxon>
        <taxon>Sphingomonadaceae</taxon>
        <taxon>Sphingomonas</taxon>
    </lineage>
</organism>
<dbReference type="Pfam" id="PF02771">
    <property type="entry name" value="Acyl-CoA_dh_N"/>
    <property type="match status" value="1"/>
</dbReference>
<dbReference type="InterPro" id="IPR009100">
    <property type="entry name" value="AcylCoA_DH/oxidase_NM_dom_sf"/>
</dbReference>
<dbReference type="EMBL" id="JBDIME010000027">
    <property type="protein sequence ID" value="MEN2792356.1"/>
    <property type="molecule type" value="Genomic_DNA"/>
</dbReference>
<evidence type="ECO:0000256" key="1">
    <source>
        <dbReference type="ARBA" id="ARBA00001974"/>
    </source>
</evidence>
<keyword evidence="4 6" id="KW-0274">FAD</keyword>
<dbReference type="InterPro" id="IPR046373">
    <property type="entry name" value="Acyl-CoA_Oxase/DH_mid-dom_sf"/>
</dbReference>
<dbReference type="PANTHER" id="PTHR42803:SF1">
    <property type="entry name" value="BROAD-SPECIFICITY LINEAR ACYL-COA DEHYDROGENASE FADE5"/>
    <property type="match status" value="1"/>
</dbReference>
<comment type="caution">
    <text evidence="11">The sequence shown here is derived from an EMBL/GenBank/DDBJ whole genome shotgun (WGS) entry which is preliminary data.</text>
</comment>
<dbReference type="InterPro" id="IPR009075">
    <property type="entry name" value="AcylCo_DH/oxidase_C"/>
</dbReference>
<dbReference type="InterPro" id="IPR013786">
    <property type="entry name" value="AcylCoA_DH/ox_N"/>
</dbReference>
<evidence type="ECO:0000259" key="9">
    <source>
        <dbReference type="Pfam" id="PF02771"/>
    </source>
</evidence>
<comment type="similarity">
    <text evidence="2 6">Belongs to the acyl-CoA dehydrogenase family.</text>
</comment>
<dbReference type="InterPro" id="IPR052166">
    <property type="entry name" value="Diverse_Acyl-CoA_DH"/>
</dbReference>
<evidence type="ECO:0000259" key="8">
    <source>
        <dbReference type="Pfam" id="PF02770"/>
    </source>
</evidence>
<dbReference type="PANTHER" id="PTHR42803">
    <property type="entry name" value="ACYL-COA DEHYDROGENASE"/>
    <property type="match status" value="1"/>
</dbReference>
<dbReference type="Gene3D" id="1.10.540.10">
    <property type="entry name" value="Acyl-CoA dehydrogenase/oxidase, N-terminal domain"/>
    <property type="match status" value="1"/>
</dbReference>
<dbReference type="InterPro" id="IPR006091">
    <property type="entry name" value="Acyl-CoA_Oxase/DH_mid-dom"/>
</dbReference>
<evidence type="ECO:0000256" key="6">
    <source>
        <dbReference type="RuleBase" id="RU362125"/>
    </source>
</evidence>
<dbReference type="Gene3D" id="1.20.140.10">
    <property type="entry name" value="Butyryl-CoA Dehydrogenase, subunit A, domain 3"/>
    <property type="match status" value="1"/>
</dbReference>
<dbReference type="SUPFAM" id="SSF56645">
    <property type="entry name" value="Acyl-CoA dehydrogenase NM domain-like"/>
    <property type="match status" value="1"/>
</dbReference>
<evidence type="ECO:0000256" key="2">
    <source>
        <dbReference type="ARBA" id="ARBA00009347"/>
    </source>
</evidence>
<dbReference type="Gene3D" id="2.40.110.10">
    <property type="entry name" value="Butyryl-CoA Dehydrogenase, subunit A, domain 2"/>
    <property type="match status" value="1"/>
</dbReference>
<dbReference type="Pfam" id="PF02770">
    <property type="entry name" value="Acyl-CoA_dh_M"/>
    <property type="match status" value="1"/>
</dbReference>
<protein>
    <submittedName>
        <fullName evidence="11">Acyl-CoA dehydrogenase</fullName>
    </submittedName>
</protein>
<dbReference type="InterPro" id="IPR025878">
    <property type="entry name" value="Acyl-CoA_dh-like_C_dom"/>
</dbReference>
<sequence length="571" mass="60463">MTFVPAVREQRFVLETIADLPGLAASERFAEATQDLVDAVLDGAGQFAQGVWAPIAREGDVTGPKWTERGVTMPPGYGAAYRAYVDGGWGTLGAPTGFGGQGLPYVLASAVLETLGTANMAFALAPMLTCGTIEALLHHGTPEQQAAYLPHLSTGAWTGTMNLTEPQAGSDVGALRTRAEPLGNGKWRIKGTKIFISFGDHDMAENIIHLVLARTPGAPEGTRGISLFLVPKFRLDENGAPGTPNDVRTVSIEHKLGLHASPTCVLSFGDEDDCIGELIGPEHGGMRAMFTMMNNARLNVGLQGVQVAEAATQKAVAYASDRIQSARAGRMDKTPVAIIEHPDVRRMLLRMKAQTQAARALVYYAAAMVDAATLGDLTAKARLELLTPLVKAHATDLGNEVASLGVQVHGGMGFIEETGAAQHFRDARITPIYEGTNGIQAADLVGRKLGLSDGEPFAALLAEMKQDAGDGALRDLIDACEDIGTRLCRASADDRLAASYPFLTMLSVAVCGWLMSRQMRLAADGDAFGRMKRAACAFYLSQIVPEAIGLRAAATAPASELYTIQAEEFAA</sequence>
<feature type="domain" description="Acyl-CoA dehydrogenase/oxidase N-terminal" evidence="9">
    <location>
        <begin position="40"/>
        <end position="155"/>
    </location>
</feature>
<evidence type="ECO:0000313" key="11">
    <source>
        <dbReference type="EMBL" id="MEN2792356.1"/>
    </source>
</evidence>
<dbReference type="InterPro" id="IPR036250">
    <property type="entry name" value="AcylCo_DH-like_C"/>
</dbReference>
<keyword evidence="12" id="KW-1185">Reference proteome</keyword>
<evidence type="ECO:0000256" key="5">
    <source>
        <dbReference type="ARBA" id="ARBA00023002"/>
    </source>
</evidence>